<keyword evidence="1" id="KW-0805">Transcription regulation</keyword>
<dbReference type="InterPro" id="IPR009057">
    <property type="entry name" value="Homeodomain-like_sf"/>
</dbReference>
<gene>
    <name evidence="7" type="ORF">HNR13_003951</name>
</gene>
<dbReference type="GO" id="GO:0003700">
    <property type="term" value="F:DNA-binding transcription factor activity"/>
    <property type="evidence" value="ECO:0007669"/>
    <property type="project" value="TreeGrafter"/>
</dbReference>
<feature type="DNA-binding region" description="H-T-H motif" evidence="4">
    <location>
        <begin position="46"/>
        <end position="65"/>
    </location>
</feature>
<feature type="domain" description="HTH tetR-type" evidence="6">
    <location>
        <begin position="23"/>
        <end position="83"/>
    </location>
</feature>
<sequence length="226" mass="24328">MQNFPTIPEAAAPEPGLRERKKAQTRADLERAAVELVLARDLDDVTVDDICARVPVSHRTFFNYFDSKEDALFGVRRAWGDRSLVAARLQEAYDGSVVAAVIQTLFRALPADTADPALHEARMLIASRNPGLIQRKVRRLDDLRHGVVAAVAELIERADAADSAGSVDSTADVPVEAQAELLVVACIGAVRIAVREWAEAGATGTPDEVSARAVVIARSLAGLARR</sequence>
<organism evidence="7 8">
    <name type="scientific">Leifsonia shinshuensis</name>
    <dbReference type="NCBI Taxonomy" id="150026"/>
    <lineage>
        <taxon>Bacteria</taxon>
        <taxon>Bacillati</taxon>
        <taxon>Actinomycetota</taxon>
        <taxon>Actinomycetes</taxon>
        <taxon>Micrococcales</taxon>
        <taxon>Microbacteriaceae</taxon>
        <taxon>Leifsonia</taxon>
    </lineage>
</organism>
<keyword evidence="2 4" id="KW-0238">DNA-binding</keyword>
<accession>A0A853D2Q3</accession>
<dbReference type="EMBL" id="JACCFL010000001">
    <property type="protein sequence ID" value="NYJ25664.1"/>
    <property type="molecule type" value="Genomic_DNA"/>
</dbReference>
<dbReference type="Pfam" id="PF00440">
    <property type="entry name" value="TetR_N"/>
    <property type="match status" value="1"/>
</dbReference>
<evidence type="ECO:0000259" key="6">
    <source>
        <dbReference type="PROSITE" id="PS50977"/>
    </source>
</evidence>
<evidence type="ECO:0000256" key="4">
    <source>
        <dbReference type="PROSITE-ProRule" id="PRU00335"/>
    </source>
</evidence>
<evidence type="ECO:0000256" key="3">
    <source>
        <dbReference type="ARBA" id="ARBA00023163"/>
    </source>
</evidence>
<evidence type="ECO:0000256" key="2">
    <source>
        <dbReference type="ARBA" id="ARBA00023125"/>
    </source>
</evidence>
<dbReference type="PANTHER" id="PTHR30055">
    <property type="entry name" value="HTH-TYPE TRANSCRIPTIONAL REGULATOR RUTR"/>
    <property type="match status" value="1"/>
</dbReference>
<dbReference type="PROSITE" id="PS50977">
    <property type="entry name" value="HTH_TETR_2"/>
    <property type="match status" value="1"/>
</dbReference>
<reference evidence="7 8" key="1">
    <citation type="submission" date="2020-07" db="EMBL/GenBank/DDBJ databases">
        <title>Sequencing the genomes of 1000 actinobacteria strains.</title>
        <authorList>
            <person name="Klenk H.-P."/>
        </authorList>
    </citation>
    <scope>NUCLEOTIDE SEQUENCE [LARGE SCALE GENOMIC DNA]</scope>
    <source>
        <strain evidence="7 8">DSM 15165</strain>
    </source>
</reference>
<comment type="caution">
    <text evidence="7">The sequence shown here is derived from an EMBL/GenBank/DDBJ whole genome shotgun (WGS) entry which is preliminary data.</text>
</comment>
<dbReference type="InterPro" id="IPR001647">
    <property type="entry name" value="HTH_TetR"/>
</dbReference>
<protein>
    <submittedName>
        <fullName evidence="7">AcrR family transcriptional regulator</fullName>
    </submittedName>
</protein>
<dbReference type="AlphaFoldDB" id="A0A853D2Q3"/>
<keyword evidence="3" id="KW-0804">Transcription</keyword>
<dbReference type="Gene3D" id="1.10.357.10">
    <property type="entry name" value="Tetracycline Repressor, domain 2"/>
    <property type="match status" value="1"/>
</dbReference>
<dbReference type="SUPFAM" id="SSF46689">
    <property type="entry name" value="Homeodomain-like"/>
    <property type="match status" value="1"/>
</dbReference>
<proteinExistence type="predicted"/>
<evidence type="ECO:0000313" key="7">
    <source>
        <dbReference type="EMBL" id="NYJ25664.1"/>
    </source>
</evidence>
<dbReference type="GO" id="GO:0000976">
    <property type="term" value="F:transcription cis-regulatory region binding"/>
    <property type="evidence" value="ECO:0007669"/>
    <property type="project" value="TreeGrafter"/>
</dbReference>
<evidence type="ECO:0000256" key="5">
    <source>
        <dbReference type="SAM" id="MobiDB-lite"/>
    </source>
</evidence>
<dbReference type="PANTHER" id="PTHR30055:SF238">
    <property type="entry name" value="MYCOFACTOCIN BIOSYNTHESIS TRANSCRIPTIONAL REGULATOR MFTR-RELATED"/>
    <property type="match status" value="1"/>
</dbReference>
<name>A0A853D2Q3_9MICO</name>
<dbReference type="RefSeq" id="WP_179608493.1">
    <property type="nucleotide sequence ID" value="NZ_BAABEH010000001.1"/>
</dbReference>
<evidence type="ECO:0000313" key="8">
    <source>
        <dbReference type="Proteomes" id="UP000578352"/>
    </source>
</evidence>
<dbReference type="Proteomes" id="UP000578352">
    <property type="component" value="Unassembled WGS sequence"/>
</dbReference>
<dbReference type="InterPro" id="IPR050109">
    <property type="entry name" value="HTH-type_TetR-like_transc_reg"/>
</dbReference>
<feature type="region of interest" description="Disordered" evidence="5">
    <location>
        <begin position="1"/>
        <end position="24"/>
    </location>
</feature>
<evidence type="ECO:0000256" key="1">
    <source>
        <dbReference type="ARBA" id="ARBA00023015"/>
    </source>
</evidence>